<keyword evidence="2" id="KW-1185">Reference proteome</keyword>
<reference evidence="1 2" key="1">
    <citation type="journal article" date="2019" name="Genome Biol. Evol.">
        <title>Insights into the evolution of the New World diploid cottons (Gossypium, subgenus Houzingenia) based on genome sequencing.</title>
        <authorList>
            <person name="Grover C.E."/>
            <person name="Arick M.A. 2nd"/>
            <person name="Thrash A."/>
            <person name="Conover J.L."/>
            <person name="Sanders W.S."/>
            <person name="Peterson D.G."/>
            <person name="Frelichowski J.E."/>
            <person name="Scheffler J.A."/>
            <person name="Scheffler B.E."/>
            <person name="Wendel J.F."/>
        </authorList>
    </citation>
    <scope>NUCLEOTIDE SEQUENCE [LARGE SCALE GENOMIC DNA]</scope>
    <source>
        <strain evidence="1">27</strain>
        <tissue evidence="1">Leaf</tissue>
    </source>
</reference>
<evidence type="ECO:0008006" key="3">
    <source>
        <dbReference type="Google" id="ProtNLM"/>
    </source>
</evidence>
<protein>
    <recommendedName>
        <fullName evidence="3">RNase H type-1 domain-containing protein</fullName>
    </recommendedName>
</protein>
<dbReference type="EMBL" id="JABFAC010000007">
    <property type="protein sequence ID" value="MBA0618600.1"/>
    <property type="molecule type" value="Genomic_DNA"/>
</dbReference>
<organism evidence="1 2">
    <name type="scientific">Gossypium davidsonii</name>
    <name type="common">Davidson's cotton</name>
    <name type="synonym">Gossypium klotzschianum subsp. davidsonii</name>
    <dbReference type="NCBI Taxonomy" id="34287"/>
    <lineage>
        <taxon>Eukaryota</taxon>
        <taxon>Viridiplantae</taxon>
        <taxon>Streptophyta</taxon>
        <taxon>Embryophyta</taxon>
        <taxon>Tracheophyta</taxon>
        <taxon>Spermatophyta</taxon>
        <taxon>Magnoliopsida</taxon>
        <taxon>eudicotyledons</taxon>
        <taxon>Gunneridae</taxon>
        <taxon>Pentapetalae</taxon>
        <taxon>rosids</taxon>
        <taxon>malvids</taxon>
        <taxon>Malvales</taxon>
        <taxon>Malvaceae</taxon>
        <taxon>Malvoideae</taxon>
        <taxon>Gossypium</taxon>
    </lineage>
</organism>
<evidence type="ECO:0000313" key="2">
    <source>
        <dbReference type="Proteomes" id="UP000593561"/>
    </source>
</evidence>
<feature type="non-terminal residue" evidence="1">
    <location>
        <position position="1"/>
    </location>
</feature>
<name>A0A7J8RYI0_GOSDV</name>
<comment type="caution">
    <text evidence="1">The sequence shown here is derived from an EMBL/GenBank/DDBJ whole genome shotgun (WGS) entry which is preliminary data.</text>
</comment>
<accession>A0A7J8RYI0</accession>
<evidence type="ECO:0000313" key="1">
    <source>
        <dbReference type="EMBL" id="MBA0618600.1"/>
    </source>
</evidence>
<sequence>IDIFQIEAKIVFEGLRLTWSKEFRQVELESDNTFLIGE</sequence>
<dbReference type="AlphaFoldDB" id="A0A7J8RYI0"/>
<gene>
    <name evidence="1" type="ORF">Godav_027920</name>
</gene>
<proteinExistence type="predicted"/>
<dbReference type="Proteomes" id="UP000593561">
    <property type="component" value="Unassembled WGS sequence"/>
</dbReference>